<sequence length="129" mass="14239">MQCLARAVARSARAAAAAEAEGYGGRRFASTGSLGASAGAAKAYNYNIRQRRRLLQERMRLAHERRQLRRILAKLEAVEGNLDKRREAPLGAGFVRFVLRTRFCAAICVGLVARQLFFGTTTPSVQDKE</sequence>
<evidence type="ECO:0000313" key="1">
    <source>
        <dbReference type="EMBL" id="KXG27142.1"/>
    </source>
</evidence>
<dbReference type="AlphaFoldDB" id="A0A1B6PNA5"/>
<dbReference type="InParanoid" id="A0A1B6PNA5"/>
<evidence type="ECO:0000313" key="2">
    <source>
        <dbReference type="Proteomes" id="UP000000768"/>
    </source>
</evidence>
<dbReference type="Proteomes" id="UP000000768">
    <property type="component" value="Chromosome 6"/>
</dbReference>
<reference evidence="1 2" key="1">
    <citation type="journal article" date="2009" name="Nature">
        <title>The Sorghum bicolor genome and the diversification of grasses.</title>
        <authorList>
            <person name="Paterson A.H."/>
            <person name="Bowers J.E."/>
            <person name="Bruggmann R."/>
            <person name="Dubchak I."/>
            <person name="Grimwood J."/>
            <person name="Gundlach H."/>
            <person name="Haberer G."/>
            <person name="Hellsten U."/>
            <person name="Mitros T."/>
            <person name="Poliakov A."/>
            <person name="Schmutz J."/>
            <person name="Spannagl M."/>
            <person name="Tang H."/>
            <person name="Wang X."/>
            <person name="Wicker T."/>
            <person name="Bharti A.K."/>
            <person name="Chapman J."/>
            <person name="Feltus F.A."/>
            <person name="Gowik U."/>
            <person name="Grigoriev I.V."/>
            <person name="Lyons E."/>
            <person name="Maher C.A."/>
            <person name="Martis M."/>
            <person name="Narechania A."/>
            <person name="Otillar R.P."/>
            <person name="Penning B.W."/>
            <person name="Salamov A.A."/>
            <person name="Wang Y."/>
            <person name="Zhang L."/>
            <person name="Carpita N.C."/>
            <person name="Freeling M."/>
            <person name="Gingle A.R."/>
            <person name="Hash C.T."/>
            <person name="Keller B."/>
            <person name="Klein P."/>
            <person name="Kresovich S."/>
            <person name="McCann M.C."/>
            <person name="Ming R."/>
            <person name="Peterson D.G."/>
            <person name="Mehboob-ur-Rahman"/>
            <person name="Ware D."/>
            <person name="Westhoff P."/>
            <person name="Mayer K.F."/>
            <person name="Messing J."/>
            <person name="Rokhsar D.S."/>
        </authorList>
    </citation>
    <scope>NUCLEOTIDE SEQUENCE [LARGE SCALE GENOMIC DNA]</scope>
    <source>
        <strain evidence="2">cv. BTx623</strain>
    </source>
</reference>
<reference evidence="2" key="2">
    <citation type="journal article" date="2018" name="Plant J.">
        <title>The Sorghum bicolor reference genome: improved assembly, gene annotations, a transcriptome atlas, and signatures of genome organization.</title>
        <authorList>
            <person name="McCormick R.F."/>
            <person name="Truong S.K."/>
            <person name="Sreedasyam A."/>
            <person name="Jenkins J."/>
            <person name="Shu S."/>
            <person name="Sims D."/>
            <person name="Kennedy M."/>
            <person name="Amirebrahimi M."/>
            <person name="Weers B.D."/>
            <person name="McKinley B."/>
            <person name="Mattison A."/>
            <person name="Morishige D.T."/>
            <person name="Grimwood J."/>
            <person name="Schmutz J."/>
            <person name="Mullet J.E."/>
        </authorList>
    </citation>
    <scope>NUCLEOTIDE SEQUENCE [LARGE SCALE GENOMIC DNA]</scope>
    <source>
        <strain evidence="2">cv. BTx623</strain>
    </source>
</reference>
<protein>
    <submittedName>
        <fullName evidence="1">Uncharacterized protein</fullName>
    </submittedName>
</protein>
<proteinExistence type="predicted"/>
<name>A0A1B6PNA5_SORBI</name>
<dbReference type="EMBL" id="CM000765">
    <property type="protein sequence ID" value="KXG27142.1"/>
    <property type="molecule type" value="Genomic_DNA"/>
</dbReference>
<dbReference type="Gramene" id="KXG27142">
    <property type="protein sequence ID" value="KXG27142"/>
    <property type="gene ID" value="SORBI_3006G220100"/>
</dbReference>
<gene>
    <name evidence="1" type="ORF">SORBI_3006G220100</name>
</gene>
<accession>A0A1B6PNA5</accession>
<keyword evidence="2" id="KW-1185">Reference proteome</keyword>
<organism evidence="1 2">
    <name type="scientific">Sorghum bicolor</name>
    <name type="common">Sorghum</name>
    <name type="synonym">Sorghum vulgare</name>
    <dbReference type="NCBI Taxonomy" id="4558"/>
    <lineage>
        <taxon>Eukaryota</taxon>
        <taxon>Viridiplantae</taxon>
        <taxon>Streptophyta</taxon>
        <taxon>Embryophyta</taxon>
        <taxon>Tracheophyta</taxon>
        <taxon>Spermatophyta</taxon>
        <taxon>Magnoliopsida</taxon>
        <taxon>Liliopsida</taxon>
        <taxon>Poales</taxon>
        <taxon>Poaceae</taxon>
        <taxon>PACMAD clade</taxon>
        <taxon>Panicoideae</taxon>
        <taxon>Andropogonodae</taxon>
        <taxon>Andropogoneae</taxon>
        <taxon>Sorghinae</taxon>
        <taxon>Sorghum</taxon>
    </lineage>
</organism>